<dbReference type="SUPFAM" id="SSF52047">
    <property type="entry name" value="RNI-like"/>
    <property type="match status" value="1"/>
</dbReference>
<dbReference type="Pfam" id="PF00646">
    <property type="entry name" value="F-box"/>
    <property type="match status" value="1"/>
</dbReference>
<feature type="domain" description="F-box" evidence="1">
    <location>
        <begin position="139"/>
        <end position="186"/>
    </location>
</feature>
<dbReference type="InterPro" id="IPR032675">
    <property type="entry name" value="LRR_dom_sf"/>
</dbReference>
<dbReference type="Gene3D" id="1.20.1280.50">
    <property type="match status" value="1"/>
</dbReference>
<protein>
    <recommendedName>
        <fullName evidence="1">F-box domain-containing protein</fullName>
    </recommendedName>
</protein>
<dbReference type="InterPro" id="IPR011990">
    <property type="entry name" value="TPR-like_helical_dom_sf"/>
</dbReference>
<dbReference type="OrthoDB" id="629492at2759"/>
<dbReference type="PANTHER" id="PTHR13318">
    <property type="entry name" value="PARTNER OF PAIRED, ISOFORM B-RELATED"/>
    <property type="match status" value="1"/>
</dbReference>
<comment type="caution">
    <text evidence="2">The sequence shown here is derived from an EMBL/GenBank/DDBJ whole genome shotgun (WGS) entry which is preliminary data.</text>
</comment>
<dbReference type="Gene3D" id="1.25.40.10">
    <property type="entry name" value="Tetratricopeptide repeat domain"/>
    <property type="match status" value="1"/>
</dbReference>
<sequence length="569" mass="64327">MSMPISALLLDCQNAVKAKKYGAALDTLKSALRAAHNDGKADHVNILDHRVAVYLSMESLDLALKDAKDMIRHDRKDGRGYLRCGQIERLLGNQTAAINWYKQGLKRVPSGQRSFLSLQKQMEKVESQVQQALVFTKASDPMLTMPLETVELILSFLSYKQIISLLRVSKSWNKLLSSLPPLIDTIDYQAPKRPINLSMLRATLRKLKVPRSITATQMYPEARQELVRKLRSWKNFKELSHLELRLDEYPPEGLPFQEYKLKSLVLSAASTNTTGNLNIDIYGDVLPKCPSLEVLVLRNLRGNVTSPRLSSPALCLRKLVIHTENGSSSTASAYNITTNMPNLREVSLQAVWLITDDTRIGRQITDLRCLEGLETLHLNPGCITYQLCLPAQIQNLRIHYLGYHIYRGSDDPPLTRLTNLRTLDLKLKEWPTCLESNYLPTEVETNLAELCLDVDVSLERQGLELLEHGCVKRLRHLQFTCQRLTDSHSASFIEHMPQLETLTLRDAAITGVFIMDLLKTPTCRLREVHLQGCLTVSGDIVPWAKARGVNLTIKKNVELAKGQRRVREG</sequence>
<dbReference type="GO" id="GO:0019005">
    <property type="term" value="C:SCF ubiquitin ligase complex"/>
    <property type="evidence" value="ECO:0007669"/>
    <property type="project" value="TreeGrafter"/>
</dbReference>
<dbReference type="GO" id="GO:0031146">
    <property type="term" value="P:SCF-dependent proteasomal ubiquitin-dependent protein catabolic process"/>
    <property type="evidence" value="ECO:0007669"/>
    <property type="project" value="TreeGrafter"/>
</dbReference>
<dbReference type="SMART" id="SM00256">
    <property type="entry name" value="FBOX"/>
    <property type="match status" value="1"/>
</dbReference>
<dbReference type="VEuPathDB" id="FungiDB:A1O9_06870"/>
<dbReference type="GeneID" id="25281785"/>
<evidence type="ECO:0000259" key="1">
    <source>
        <dbReference type="PROSITE" id="PS50181"/>
    </source>
</evidence>
<dbReference type="HOGENOM" id="CLU_024395_0_1_1"/>
<dbReference type="Gene3D" id="3.80.10.10">
    <property type="entry name" value="Ribonuclease Inhibitor"/>
    <property type="match status" value="1"/>
</dbReference>
<gene>
    <name evidence="2" type="ORF">A1O9_06870</name>
</gene>
<dbReference type="AlphaFoldDB" id="A0A072P9Z1"/>
<accession>A0A072P9Z1</accession>
<dbReference type="SUPFAM" id="SSF48452">
    <property type="entry name" value="TPR-like"/>
    <property type="match status" value="1"/>
</dbReference>
<proteinExistence type="predicted"/>
<reference evidence="2 3" key="1">
    <citation type="submission" date="2013-03" db="EMBL/GenBank/DDBJ databases">
        <title>The Genome Sequence of Exophiala aquamarina CBS 119918.</title>
        <authorList>
            <consortium name="The Broad Institute Genomics Platform"/>
            <person name="Cuomo C."/>
            <person name="de Hoog S."/>
            <person name="Gorbushina A."/>
            <person name="Walker B."/>
            <person name="Young S.K."/>
            <person name="Zeng Q."/>
            <person name="Gargeya S."/>
            <person name="Fitzgerald M."/>
            <person name="Haas B."/>
            <person name="Abouelleil A."/>
            <person name="Allen A.W."/>
            <person name="Alvarado L."/>
            <person name="Arachchi H.M."/>
            <person name="Berlin A.M."/>
            <person name="Chapman S.B."/>
            <person name="Gainer-Dewar J."/>
            <person name="Goldberg J."/>
            <person name="Griggs A."/>
            <person name="Gujja S."/>
            <person name="Hansen M."/>
            <person name="Howarth C."/>
            <person name="Imamovic A."/>
            <person name="Ireland A."/>
            <person name="Larimer J."/>
            <person name="McCowan C."/>
            <person name="Murphy C."/>
            <person name="Pearson M."/>
            <person name="Poon T.W."/>
            <person name="Priest M."/>
            <person name="Roberts A."/>
            <person name="Saif S."/>
            <person name="Shea T."/>
            <person name="Sisk P."/>
            <person name="Sykes S."/>
            <person name="Wortman J."/>
            <person name="Nusbaum C."/>
            <person name="Birren B."/>
        </authorList>
    </citation>
    <scope>NUCLEOTIDE SEQUENCE [LARGE SCALE GENOMIC DNA]</scope>
    <source>
        <strain evidence="2 3">CBS 119918</strain>
    </source>
</reference>
<organism evidence="2 3">
    <name type="scientific">Exophiala aquamarina CBS 119918</name>
    <dbReference type="NCBI Taxonomy" id="1182545"/>
    <lineage>
        <taxon>Eukaryota</taxon>
        <taxon>Fungi</taxon>
        <taxon>Dikarya</taxon>
        <taxon>Ascomycota</taxon>
        <taxon>Pezizomycotina</taxon>
        <taxon>Eurotiomycetes</taxon>
        <taxon>Chaetothyriomycetidae</taxon>
        <taxon>Chaetothyriales</taxon>
        <taxon>Herpotrichiellaceae</taxon>
        <taxon>Exophiala</taxon>
    </lineage>
</organism>
<dbReference type="RefSeq" id="XP_013259271.1">
    <property type="nucleotide sequence ID" value="XM_013403817.1"/>
</dbReference>
<dbReference type="PROSITE" id="PS50181">
    <property type="entry name" value="FBOX"/>
    <property type="match status" value="1"/>
</dbReference>
<keyword evidence="3" id="KW-1185">Reference proteome</keyword>
<dbReference type="EMBL" id="AMGV01000005">
    <property type="protein sequence ID" value="KEF56681.1"/>
    <property type="molecule type" value="Genomic_DNA"/>
</dbReference>
<evidence type="ECO:0000313" key="3">
    <source>
        <dbReference type="Proteomes" id="UP000027920"/>
    </source>
</evidence>
<dbReference type="SUPFAM" id="SSF81383">
    <property type="entry name" value="F-box domain"/>
    <property type="match status" value="1"/>
</dbReference>
<dbReference type="InterPro" id="IPR036047">
    <property type="entry name" value="F-box-like_dom_sf"/>
</dbReference>
<dbReference type="PANTHER" id="PTHR13318:SF105">
    <property type="entry name" value="F-BOX_LRR-REPEAT PROTEIN 3"/>
    <property type="match status" value="1"/>
</dbReference>
<dbReference type="InterPro" id="IPR001810">
    <property type="entry name" value="F-box_dom"/>
</dbReference>
<evidence type="ECO:0000313" key="2">
    <source>
        <dbReference type="EMBL" id="KEF56681.1"/>
    </source>
</evidence>
<dbReference type="STRING" id="1182545.A0A072P9Z1"/>
<name>A0A072P9Z1_9EURO</name>
<dbReference type="Proteomes" id="UP000027920">
    <property type="component" value="Unassembled WGS sequence"/>
</dbReference>